<dbReference type="SUPFAM" id="SSF51717">
    <property type="entry name" value="Dihydropteroate synthetase-like"/>
    <property type="match status" value="1"/>
</dbReference>
<evidence type="ECO:0000256" key="2">
    <source>
        <dbReference type="ARBA" id="ARBA00001946"/>
    </source>
</evidence>
<dbReference type="PANTHER" id="PTHR20941">
    <property type="entry name" value="FOLATE SYNTHESIS PROTEINS"/>
    <property type="match status" value="1"/>
</dbReference>
<keyword evidence="7" id="KW-0460">Magnesium</keyword>
<dbReference type="GO" id="GO:0004156">
    <property type="term" value="F:dihydropteroate synthase activity"/>
    <property type="evidence" value="ECO:0007669"/>
    <property type="project" value="UniProtKB-EC"/>
</dbReference>
<dbReference type="NCBIfam" id="TIGR01496">
    <property type="entry name" value="DHPS"/>
    <property type="match status" value="1"/>
</dbReference>
<keyword evidence="6" id="KW-0479">Metal-binding</keyword>
<dbReference type="GO" id="GO:0046872">
    <property type="term" value="F:metal ion binding"/>
    <property type="evidence" value="ECO:0007669"/>
    <property type="project" value="UniProtKB-KW"/>
</dbReference>
<evidence type="ECO:0000256" key="5">
    <source>
        <dbReference type="ARBA" id="ARBA00022679"/>
    </source>
</evidence>
<evidence type="ECO:0000256" key="7">
    <source>
        <dbReference type="ARBA" id="ARBA00022842"/>
    </source>
</evidence>
<reference evidence="10" key="1">
    <citation type="submission" date="2018-05" db="EMBL/GenBank/DDBJ databases">
        <authorList>
            <person name="Lanie J.A."/>
            <person name="Ng W.-L."/>
            <person name="Kazmierczak K.M."/>
            <person name="Andrzejewski T.M."/>
            <person name="Davidsen T.M."/>
            <person name="Wayne K.J."/>
            <person name="Tettelin H."/>
            <person name="Glass J.I."/>
            <person name="Rusch D."/>
            <person name="Podicherti R."/>
            <person name="Tsui H.-C.T."/>
            <person name="Winkler M.E."/>
        </authorList>
    </citation>
    <scope>NUCLEOTIDE SEQUENCE</scope>
</reference>
<dbReference type="GO" id="GO:0005829">
    <property type="term" value="C:cytosol"/>
    <property type="evidence" value="ECO:0007669"/>
    <property type="project" value="TreeGrafter"/>
</dbReference>
<sequence length="276" mass="31028">MIELQKNTIKIMGILNSTPDSFFMESRLIDNNSIDLQKYKHADIIDVGFESSRPGANPLSENDEMIRLDNFLTHGPNFKQTLSIDSYKPQVAQIALENGFNMINDIKGGGKDGEMLEIAAIFKCPIVLMHMLGNPVTMQIKPYYDNIMDELKHYFETKIEFAKSFGIEENKIIIDPGIGFGKRIIHNDTIINNLGELKQFGVPLLIGISRKSFISIDDDGAEDRLPATLGATALAVKNGADIIRVHDVVENYRMLSVVSRIIQRKNIKEKMVTNEI</sequence>
<evidence type="ECO:0000313" key="10">
    <source>
        <dbReference type="EMBL" id="SVA01887.1"/>
    </source>
</evidence>
<organism evidence="10">
    <name type="scientific">marine metagenome</name>
    <dbReference type="NCBI Taxonomy" id="408172"/>
    <lineage>
        <taxon>unclassified sequences</taxon>
        <taxon>metagenomes</taxon>
        <taxon>ecological metagenomes</taxon>
    </lineage>
</organism>
<evidence type="ECO:0000256" key="8">
    <source>
        <dbReference type="ARBA" id="ARBA00022909"/>
    </source>
</evidence>
<gene>
    <name evidence="10" type="ORF">METZ01_LOCUS54741</name>
</gene>
<dbReference type="AlphaFoldDB" id="A0A381SHR8"/>
<keyword evidence="5" id="KW-0808">Transferase</keyword>
<dbReference type="EC" id="2.5.1.15" evidence="4"/>
<dbReference type="Pfam" id="PF00809">
    <property type="entry name" value="Pterin_bind"/>
    <property type="match status" value="1"/>
</dbReference>
<comment type="catalytic activity">
    <reaction evidence="1">
        <text>(7,8-dihydropterin-6-yl)methyl diphosphate + 4-aminobenzoate = 7,8-dihydropteroate + diphosphate</text>
        <dbReference type="Rhea" id="RHEA:19949"/>
        <dbReference type="ChEBI" id="CHEBI:17836"/>
        <dbReference type="ChEBI" id="CHEBI:17839"/>
        <dbReference type="ChEBI" id="CHEBI:33019"/>
        <dbReference type="ChEBI" id="CHEBI:72950"/>
        <dbReference type="EC" id="2.5.1.15"/>
    </reaction>
</comment>
<evidence type="ECO:0000259" key="9">
    <source>
        <dbReference type="PROSITE" id="PS50972"/>
    </source>
</evidence>
<dbReference type="InterPro" id="IPR045031">
    <property type="entry name" value="DHP_synth-like"/>
</dbReference>
<evidence type="ECO:0000256" key="6">
    <source>
        <dbReference type="ARBA" id="ARBA00022723"/>
    </source>
</evidence>
<dbReference type="EMBL" id="UINC01002949">
    <property type="protein sequence ID" value="SVA01887.1"/>
    <property type="molecule type" value="Genomic_DNA"/>
</dbReference>
<proteinExistence type="predicted"/>
<name>A0A381SHR8_9ZZZZ</name>
<feature type="domain" description="Pterin-binding" evidence="9">
    <location>
        <begin position="9"/>
        <end position="256"/>
    </location>
</feature>
<protein>
    <recommendedName>
        <fullName evidence="4">dihydropteroate synthase</fullName>
        <ecNumber evidence="4">2.5.1.15</ecNumber>
    </recommendedName>
</protein>
<dbReference type="PROSITE" id="PS50972">
    <property type="entry name" value="PTERIN_BINDING"/>
    <property type="match status" value="1"/>
</dbReference>
<dbReference type="InterPro" id="IPR000489">
    <property type="entry name" value="Pterin-binding_dom"/>
</dbReference>
<dbReference type="Gene3D" id="3.20.20.20">
    <property type="entry name" value="Dihydropteroate synthase-like"/>
    <property type="match status" value="1"/>
</dbReference>
<dbReference type="GO" id="GO:0046654">
    <property type="term" value="P:tetrahydrofolate biosynthetic process"/>
    <property type="evidence" value="ECO:0007669"/>
    <property type="project" value="TreeGrafter"/>
</dbReference>
<evidence type="ECO:0000256" key="1">
    <source>
        <dbReference type="ARBA" id="ARBA00000012"/>
    </source>
</evidence>
<dbReference type="InterPro" id="IPR011005">
    <property type="entry name" value="Dihydropteroate_synth-like_sf"/>
</dbReference>
<comment type="pathway">
    <text evidence="3">Cofactor biosynthesis; tetrahydrofolate biosynthesis; 7,8-dihydrofolate from 2-amino-4-hydroxy-6-hydroxymethyl-7,8-dihydropteridine diphosphate and 4-aminobenzoate: step 1/2.</text>
</comment>
<accession>A0A381SHR8</accession>
<evidence type="ECO:0000256" key="3">
    <source>
        <dbReference type="ARBA" id="ARBA00004763"/>
    </source>
</evidence>
<keyword evidence="8" id="KW-0289">Folate biosynthesis</keyword>
<dbReference type="GO" id="GO:0046656">
    <property type="term" value="P:folic acid biosynthetic process"/>
    <property type="evidence" value="ECO:0007669"/>
    <property type="project" value="UniProtKB-KW"/>
</dbReference>
<comment type="cofactor">
    <cofactor evidence="2">
        <name>Mg(2+)</name>
        <dbReference type="ChEBI" id="CHEBI:18420"/>
    </cofactor>
</comment>
<dbReference type="PANTHER" id="PTHR20941:SF1">
    <property type="entry name" value="FOLIC ACID SYNTHESIS PROTEIN FOL1"/>
    <property type="match status" value="1"/>
</dbReference>
<evidence type="ECO:0000256" key="4">
    <source>
        <dbReference type="ARBA" id="ARBA00012458"/>
    </source>
</evidence>
<dbReference type="CDD" id="cd00739">
    <property type="entry name" value="DHPS"/>
    <property type="match status" value="1"/>
</dbReference>
<dbReference type="InterPro" id="IPR006390">
    <property type="entry name" value="DHP_synth_dom"/>
</dbReference>